<dbReference type="PANTHER" id="PTHR33539">
    <property type="entry name" value="UPF0764 PROTEIN C16ORF89"/>
    <property type="match status" value="1"/>
</dbReference>
<organism evidence="2 3">
    <name type="scientific">Heterocephalus glaber</name>
    <name type="common">Naked mole rat</name>
    <dbReference type="NCBI Taxonomy" id="10181"/>
    <lineage>
        <taxon>Eukaryota</taxon>
        <taxon>Metazoa</taxon>
        <taxon>Chordata</taxon>
        <taxon>Craniata</taxon>
        <taxon>Vertebrata</taxon>
        <taxon>Euteleostomi</taxon>
        <taxon>Mammalia</taxon>
        <taxon>Eutheria</taxon>
        <taxon>Euarchontoglires</taxon>
        <taxon>Glires</taxon>
        <taxon>Rodentia</taxon>
        <taxon>Hystricomorpha</taxon>
        <taxon>Bathyergidae</taxon>
        <taxon>Heterocephalus</taxon>
    </lineage>
</organism>
<dbReference type="AlphaFoldDB" id="A0AAX6RXL2"/>
<proteinExistence type="predicted"/>
<sequence length="441" mass="48781">MGRGRVEAPGRELPVLQDVISMTKKSVMARPGLVLLLLLSPLSLQPSSLSQLDNTEGKATLSGLILSALERATTFLEERLPEINLDGVVGFQVLEVQLRGAQEAWALDPLLQPLSLRAGHLADKVAPLLHSSIAYLNLSDPEYLRAAFPPARVPAQPAARVLEATPHLDADQRLPSLPLAQAAGLLLRGQQRLMPGAAVGNRPPRKNTYTWNLCRREGWITNWADRLGLEHHPQQPGMASPRNTSSQPCGLSDFCRTLMTKPGCSGYYLSHQLLFFLWARMKGCTKGLFSQSQHYISIFCANMMDLNQRAEAIRYAYPIQDLFMENIMFCGIGGFSDFYKRRWLEAILSWQKPQEGCFGVPAAGDEVRHADRLYQQHALRRVKRREKQFTDGCSSHSTATAVAALGGFLYILADQPLVHGERHPSTLSQGSMTAAPLDLLP</sequence>
<evidence type="ECO:0000313" key="3">
    <source>
        <dbReference type="RefSeq" id="XP_021100090.1"/>
    </source>
</evidence>
<dbReference type="Pfam" id="PF15882">
    <property type="entry name" value="DUF4735"/>
    <property type="match status" value="2"/>
</dbReference>
<accession>A0AAX6RXL2</accession>
<dbReference type="GO" id="GO:0005829">
    <property type="term" value="C:cytosol"/>
    <property type="evidence" value="ECO:0007669"/>
    <property type="project" value="TreeGrafter"/>
</dbReference>
<dbReference type="InterPro" id="IPR031751">
    <property type="entry name" value="DUF4735"/>
</dbReference>
<dbReference type="GeneID" id="101704891"/>
<dbReference type="PANTHER" id="PTHR33539:SF1">
    <property type="entry name" value="UPF0764 PROTEIN C16ORF89"/>
    <property type="match status" value="1"/>
</dbReference>
<keyword evidence="2" id="KW-1185">Reference proteome</keyword>
<feature type="region of interest" description="Disordered" evidence="1">
    <location>
        <begin position="422"/>
        <end position="441"/>
    </location>
</feature>
<dbReference type="GO" id="GO:0016020">
    <property type="term" value="C:membrane"/>
    <property type="evidence" value="ECO:0007669"/>
    <property type="project" value="TreeGrafter"/>
</dbReference>
<evidence type="ECO:0000313" key="2">
    <source>
        <dbReference type="Proteomes" id="UP000694906"/>
    </source>
</evidence>
<evidence type="ECO:0000256" key="1">
    <source>
        <dbReference type="SAM" id="MobiDB-lite"/>
    </source>
</evidence>
<dbReference type="RefSeq" id="XP_021100090.1">
    <property type="nucleotide sequence ID" value="XM_021244431.1"/>
</dbReference>
<protein>
    <submittedName>
        <fullName evidence="3">UPF0764 protein C16orf89 homolog isoform X1</fullName>
    </submittedName>
</protein>
<gene>
    <name evidence="3" type="primary">CUNH16orf89</name>
</gene>
<reference evidence="3" key="1">
    <citation type="submission" date="2025-08" db="UniProtKB">
        <authorList>
            <consortium name="RefSeq"/>
        </authorList>
    </citation>
    <scope>IDENTIFICATION</scope>
</reference>
<dbReference type="CTD" id="103178837"/>
<name>A0AAX6RXL2_HETGA</name>
<dbReference type="Proteomes" id="UP000694906">
    <property type="component" value="Unplaced"/>
</dbReference>